<dbReference type="PATRIC" id="fig|1454001.3.peg.1071"/>
<dbReference type="InterPro" id="IPR038078">
    <property type="entry name" value="PhoU-like_sf"/>
</dbReference>
<accession>A0A011NVI1</accession>
<sequence length="212" mass="23544">MFSSLMPQRKEFFEMLAAHSEQVVAGANATLRLINSLGDGKTDLAGLVKEVNDHEQTGDQIKGKVIERLHQSFTTPINRDQIHSLIDDLDMTLNVLQSVANAVGMYNIKQSTVEARELASLSADACMRLNRAVAALADKTRGAETLNLCKEVEEIESKADKVQHKAISALFQEGANVWQTMKMREFYSLQESVLDCCQEAAKMIEEILIENS</sequence>
<evidence type="ECO:0000256" key="1">
    <source>
        <dbReference type="ARBA" id="ARBA00008591"/>
    </source>
</evidence>
<evidence type="ECO:0000313" key="2">
    <source>
        <dbReference type="EMBL" id="EXI68620.1"/>
    </source>
</evidence>
<name>A0A011NVI1_9PROT</name>
<proteinExistence type="inferred from homology"/>
<dbReference type="Gene3D" id="1.20.58.220">
    <property type="entry name" value="Phosphate transport system protein phou homolog 2, domain 2"/>
    <property type="match status" value="1"/>
</dbReference>
<dbReference type="InterPro" id="IPR052912">
    <property type="entry name" value="UPF0111_domain"/>
</dbReference>
<organism evidence="2 3">
    <name type="scientific">Candidatus Accumulibacter adjunctus</name>
    <dbReference type="NCBI Taxonomy" id="1454001"/>
    <lineage>
        <taxon>Bacteria</taxon>
        <taxon>Pseudomonadati</taxon>
        <taxon>Pseudomonadota</taxon>
        <taxon>Betaproteobacteria</taxon>
        <taxon>Candidatus Accumulibacter</taxon>
    </lineage>
</organism>
<gene>
    <name evidence="2" type="ORF">AW08_00932</name>
</gene>
<comment type="similarity">
    <text evidence="1">Belongs to the UPF0111 family.</text>
</comment>
<keyword evidence="3" id="KW-1185">Reference proteome</keyword>
<dbReference type="EMBL" id="JFAX01000004">
    <property type="protein sequence ID" value="EXI68620.1"/>
    <property type="molecule type" value="Genomic_DNA"/>
</dbReference>
<dbReference type="AlphaFoldDB" id="A0A011NVI1"/>
<evidence type="ECO:0000313" key="3">
    <source>
        <dbReference type="Proteomes" id="UP000020218"/>
    </source>
</evidence>
<comment type="caution">
    <text evidence="2">The sequence shown here is derived from an EMBL/GenBank/DDBJ whole genome shotgun (WGS) entry which is preliminary data.</text>
</comment>
<dbReference type="Proteomes" id="UP000020218">
    <property type="component" value="Unassembled WGS sequence"/>
</dbReference>
<reference evidence="2" key="1">
    <citation type="submission" date="2014-02" db="EMBL/GenBank/DDBJ databases">
        <title>Expanding our view of genomic diversity in Candidatus Accumulibacter clades.</title>
        <authorList>
            <person name="Skennerton C.T."/>
            <person name="Barr J.J."/>
            <person name="Slater F.R."/>
            <person name="Bond P.L."/>
            <person name="Tyson G.W."/>
        </authorList>
    </citation>
    <scope>NUCLEOTIDE SEQUENCE [LARGE SCALE GENOMIC DNA]</scope>
</reference>
<protein>
    <submittedName>
        <fullName evidence="2">Pit accessory protein</fullName>
    </submittedName>
</protein>
<dbReference type="STRING" id="1454001.AW08_00932"/>
<dbReference type="PANTHER" id="PTHR37298:SF1">
    <property type="entry name" value="UPF0111 PROTEIN YKAA"/>
    <property type="match status" value="1"/>
</dbReference>
<dbReference type="Pfam" id="PF01865">
    <property type="entry name" value="PhoU_div"/>
    <property type="match status" value="1"/>
</dbReference>
<dbReference type="InterPro" id="IPR018445">
    <property type="entry name" value="Put_Phosphate_transp_reg"/>
</dbReference>
<dbReference type="PANTHER" id="PTHR37298">
    <property type="entry name" value="UPF0111 PROTEIN YKAA"/>
    <property type="match status" value="1"/>
</dbReference>